<accession>A0A090LNB7</accession>
<protein>
    <submittedName>
        <fullName evidence="1 3">Uncharacterized protein</fullName>
    </submittedName>
</protein>
<dbReference type="Proteomes" id="UP000035682">
    <property type="component" value="Unplaced"/>
</dbReference>
<sequence length="67" mass="8086">MSLFKYFFQLTIYYISLAFDQFQYKFFDGKGGVRCSFYFCNPILFSIKTVQLSKYSNVHINLSYIQY</sequence>
<evidence type="ECO:0000313" key="4">
    <source>
        <dbReference type="WormBase" id="SRAE_X000068200"/>
    </source>
</evidence>
<name>A0A090LNB7_STRRB</name>
<dbReference type="AlphaFoldDB" id="A0A090LNB7"/>
<organism evidence="1">
    <name type="scientific">Strongyloides ratti</name>
    <name type="common">Parasitic roundworm</name>
    <dbReference type="NCBI Taxonomy" id="34506"/>
    <lineage>
        <taxon>Eukaryota</taxon>
        <taxon>Metazoa</taxon>
        <taxon>Ecdysozoa</taxon>
        <taxon>Nematoda</taxon>
        <taxon>Chromadorea</taxon>
        <taxon>Rhabditida</taxon>
        <taxon>Tylenchina</taxon>
        <taxon>Panagrolaimomorpha</taxon>
        <taxon>Strongyloidoidea</taxon>
        <taxon>Strongyloididae</taxon>
        <taxon>Strongyloides</taxon>
    </lineage>
</organism>
<dbReference type="WBParaSite" id="SRAE_X000068200.1">
    <property type="protein sequence ID" value="SRAE_X000068200.1"/>
    <property type="gene ID" value="WBGene00266241"/>
</dbReference>
<dbReference type="GeneID" id="36383735"/>
<gene>
    <name evidence="1 3 4" type="ORF">SRAE_X000068200</name>
</gene>
<proteinExistence type="predicted"/>
<evidence type="ECO:0000313" key="2">
    <source>
        <dbReference type="Proteomes" id="UP000035682"/>
    </source>
</evidence>
<keyword evidence="2" id="KW-1185">Reference proteome</keyword>
<reference evidence="3" key="2">
    <citation type="submission" date="2020-12" db="UniProtKB">
        <authorList>
            <consortium name="WormBaseParasite"/>
        </authorList>
    </citation>
    <scope>IDENTIFICATION</scope>
</reference>
<dbReference type="EMBL" id="LN609530">
    <property type="protein sequence ID" value="CEF71355.1"/>
    <property type="molecule type" value="Genomic_DNA"/>
</dbReference>
<dbReference type="RefSeq" id="XP_024510551.1">
    <property type="nucleotide sequence ID" value="XM_024645055.1"/>
</dbReference>
<evidence type="ECO:0000313" key="1">
    <source>
        <dbReference type="EMBL" id="CEF71355.1"/>
    </source>
</evidence>
<dbReference type="CTD" id="36383735"/>
<dbReference type="WormBase" id="SRAE_X000068200">
    <property type="protein sequence ID" value="SRP01974"/>
    <property type="gene ID" value="WBGene00266241"/>
</dbReference>
<reference evidence="1 2" key="1">
    <citation type="submission" date="2014-09" db="EMBL/GenBank/DDBJ databases">
        <authorList>
            <person name="Martin A.A."/>
        </authorList>
    </citation>
    <scope>NUCLEOTIDE SEQUENCE</scope>
    <source>
        <strain evidence="2">ED321</strain>
        <strain evidence="1">ED321 Heterogonic</strain>
    </source>
</reference>
<evidence type="ECO:0000313" key="3">
    <source>
        <dbReference type="WBParaSite" id="SRAE_X000068200.1"/>
    </source>
</evidence>